<feature type="domain" description="Helicase C-terminal" evidence="13">
    <location>
        <begin position="307"/>
        <end position="455"/>
    </location>
</feature>
<feature type="domain" description="DEAD-box RNA helicase Q" evidence="14">
    <location>
        <begin position="82"/>
        <end position="110"/>
    </location>
</feature>
<keyword evidence="6 9" id="KW-0694">RNA-binding</keyword>
<feature type="region of interest" description="Disordered" evidence="11">
    <location>
        <begin position="629"/>
        <end position="667"/>
    </location>
</feature>
<dbReference type="CDD" id="cd00268">
    <property type="entry name" value="DEADc"/>
    <property type="match status" value="1"/>
</dbReference>
<organism evidence="15 16">
    <name type="scientific">bacterium (Candidatus Blackallbacteria) CG17_big_fil_post_rev_8_21_14_2_50_48_46</name>
    <dbReference type="NCBI Taxonomy" id="2014261"/>
    <lineage>
        <taxon>Bacteria</taxon>
        <taxon>Candidatus Blackallbacteria</taxon>
    </lineage>
</organism>
<evidence type="ECO:0000256" key="10">
    <source>
        <dbReference type="PROSITE-ProRule" id="PRU00552"/>
    </source>
</evidence>
<evidence type="ECO:0000256" key="11">
    <source>
        <dbReference type="SAM" id="MobiDB-lite"/>
    </source>
</evidence>
<dbReference type="Gene3D" id="3.30.70.330">
    <property type="match status" value="1"/>
</dbReference>
<dbReference type="CDD" id="cd18787">
    <property type="entry name" value="SF2_C_DEAD"/>
    <property type="match status" value="1"/>
</dbReference>
<protein>
    <recommendedName>
        <fullName evidence="9">ATP-dependent RNA helicase DeaD</fullName>
        <ecNumber evidence="9">3.6.4.13</ecNumber>
    </recommendedName>
    <alternativeName>
        <fullName evidence="9">Cold-shock DEAD box protein A</fullName>
    </alternativeName>
</protein>
<keyword evidence="1 9" id="KW-0963">Cytoplasm</keyword>
<dbReference type="GO" id="GO:0005524">
    <property type="term" value="F:ATP binding"/>
    <property type="evidence" value="ECO:0007669"/>
    <property type="project" value="UniProtKB-UniRule"/>
</dbReference>
<feature type="compositionally biased region" description="Basic and acidic residues" evidence="11">
    <location>
        <begin position="526"/>
        <end position="545"/>
    </location>
</feature>
<dbReference type="PROSITE" id="PS51194">
    <property type="entry name" value="HELICASE_CTER"/>
    <property type="match status" value="1"/>
</dbReference>
<comment type="caution">
    <text evidence="15">The sequence shown here is derived from an EMBL/GenBank/DDBJ whole genome shotgun (WGS) entry which is preliminary data.</text>
</comment>
<feature type="region of interest" description="Disordered" evidence="11">
    <location>
        <begin position="1"/>
        <end position="55"/>
    </location>
</feature>
<dbReference type="EMBL" id="PFFQ01000037">
    <property type="protein sequence ID" value="PIW16586.1"/>
    <property type="molecule type" value="Genomic_DNA"/>
</dbReference>
<feature type="short sequence motif" description="Q motif" evidence="10">
    <location>
        <begin position="82"/>
        <end position="110"/>
    </location>
</feature>
<feature type="compositionally biased region" description="Polar residues" evidence="11">
    <location>
        <begin position="46"/>
        <end position="55"/>
    </location>
</feature>
<dbReference type="CDD" id="cd12499">
    <property type="entry name" value="RRM_EcCsdA_like"/>
    <property type="match status" value="1"/>
</dbReference>
<comment type="catalytic activity">
    <reaction evidence="8 9">
        <text>ATP + H2O = ADP + phosphate + H(+)</text>
        <dbReference type="Rhea" id="RHEA:13065"/>
        <dbReference type="ChEBI" id="CHEBI:15377"/>
        <dbReference type="ChEBI" id="CHEBI:15378"/>
        <dbReference type="ChEBI" id="CHEBI:30616"/>
        <dbReference type="ChEBI" id="CHEBI:43474"/>
        <dbReference type="ChEBI" id="CHEBI:456216"/>
        <dbReference type="EC" id="3.6.4.13"/>
    </reaction>
</comment>
<dbReference type="InterPro" id="IPR000629">
    <property type="entry name" value="RNA-helicase_DEAD-box_CS"/>
</dbReference>
<evidence type="ECO:0000256" key="1">
    <source>
        <dbReference type="ARBA" id="ARBA00022490"/>
    </source>
</evidence>
<evidence type="ECO:0000313" key="15">
    <source>
        <dbReference type="EMBL" id="PIW16586.1"/>
    </source>
</evidence>
<dbReference type="Pfam" id="PF00270">
    <property type="entry name" value="DEAD"/>
    <property type="match status" value="1"/>
</dbReference>
<dbReference type="InterPro" id="IPR057325">
    <property type="entry name" value="DeaD_dimer"/>
</dbReference>
<evidence type="ECO:0000256" key="9">
    <source>
        <dbReference type="HAMAP-Rule" id="MF_00964"/>
    </source>
</evidence>
<dbReference type="GO" id="GO:0005840">
    <property type="term" value="C:ribosome"/>
    <property type="evidence" value="ECO:0007669"/>
    <property type="project" value="TreeGrafter"/>
</dbReference>
<keyword evidence="7 9" id="KW-0346">Stress response</keyword>
<dbReference type="InterPro" id="IPR044742">
    <property type="entry name" value="DEAD/DEAH_RhlB"/>
</dbReference>
<evidence type="ECO:0000256" key="6">
    <source>
        <dbReference type="ARBA" id="ARBA00022884"/>
    </source>
</evidence>
<dbReference type="PROSITE" id="PS51192">
    <property type="entry name" value="HELICASE_ATP_BIND_1"/>
    <property type="match status" value="1"/>
</dbReference>
<evidence type="ECO:0000259" key="14">
    <source>
        <dbReference type="PROSITE" id="PS51195"/>
    </source>
</evidence>
<dbReference type="InterPro" id="IPR014001">
    <property type="entry name" value="Helicase_ATP-bd"/>
</dbReference>
<dbReference type="InterPro" id="IPR028618">
    <property type="entry name" value="DEAD_helicase_DeaD"/>
</dbReference>
<dbReference type="PROSITE" id="PS51195">
    <property type="entry name" value="Q_MOTIF"/>
    <property type="match status" value="1"/>
</dbReference>
<dbReference type="Pfam" id="PF03880">
    <property type="entry name" value="DbpA"/>
    <property type="match status" value="1"/>
</dbReference>
<dbReference type="InterPro" id="IPR034415">
    <property type="entry name" value="CsdA_RRM"/>
</dbReference>
<accession>A0A2M7G3X7</accession>
<dbReference type="InterPro" id="IPR001650">
    <property type="entry name" value="Helicase_C-like"/>
</dbReference>
<keyword evidence="5 9" id="KW-0067">ATP-binding</keyword>
<reference evidence="15 16" key="1">
    <citation type="submission" date="2017-09" db="EMBL/GenBank/DDBJ databases">
        <title>Depth-based differentiation of microbial function through sediment-hosted aquifers and enrichment of novel symbionts in the deep terrestrial subsurface.</title>
        <authorList>
            <person name="Probst A.J."/>
            <person name="Ladd B."/>
            <person name="Jarett J.K."/>
            <person name="Geller-Mcgrath D.E."/>
            <person name="Sieber C.M."/>
            <person name="Emerson J.B."/>
            <person name="Anantharaman K."/>
            <person name="Thomas B.C."/>
            <person name="Malmstrom R."/>
            <person name="Stieglmeier M."/>
            <person name="Klingl A."/>
            <person name="Woyke T."/>
            <person name="Ryan C.M."/>
            <person name="Banfield J.F."/>
        </authorList>
    </citation>
    <scope>NUCLEOTIDE SEQUENCE [LARGE SCALE GENOMIC DNA]</scope>
    <source>
        <strain evidence="15">CG17_big_fil_post_rev_8_21_14_2_50_48_46</strain>
    </source>
</reference>
<dbReference type="EC" id="3.6.4.13" evidence="9"/>
<dbReference type="Pfam" id="PF00271">
    <property type="entry name" value="Helicase_C"/>
    <property type="match status" value="1"/>
</dbReference>
<evidence type="ECO:0000313" key="16">
    <source>
        <dbReference type="Proteomes" id="UP000231019"/>
    </source>
</evidence>
<dbReference type="PROSITE" id="PS00039">
    <property type="entry name" value="DEAD_ATP_HELICASE"/>
    <property type="match status" value="1"/>
</dbReference>
<evidence type="ECO:0000259" key="13">
    <source>
        <dbReference type="PROSITE" id="PS51194"/>
    </source>
</evidence>
<dbReference type="InterPro" id="IPR050547">
    <property type="entry name" value="DEAD_box_RNA_helicases"/>
</dbReference>
<dbReference type="GO" id="GO:0006401">
    <property type="term" value="P:RNA catabolic process"/>
    <property type="evidence" value="ECO:0007669"/>
    <property type="project" value="UniProtKB-UniRule"/>
</dbReference>
<evidence type="ECO:0000256" key="7">
    <source>
        <dbReference type="ARBA" id="ARBA00023016"/>
    </source>
</evidence>
<gene>
    <name evidence="9" type="primary">deaD</name>
    <name evidence="9" type="synonym">csdA</name>
    <name evidence="15" type="ORF">COW36_12525</name>
</gene>
<dbReference type="Proteomes" id="UP000231019">
    <property type="component" value="Unassembled WGS sequence"/>
</dbReference>
<evidence type="ECO:0000256" key="5">
    <source>
        <dbReference type="ARBA" id="ARBA00022840"/>
    </source>
</evidence>
<dbReference type="SMART" id="SM00487">
    <property type="entry name" value="DEXDc"/>
    <property type="match status" value="1"/>
</dbReference>
<dbReference type="InterPro" id="IPR005580">
    <property type="entry name" value="DbpA/CsdA_RNA-bd_dom"/>
</dbReference>
<proteinExistence type="inferred from homology"/>
<evidence type="ECO:0000256" key="8">
    <source>
        <dbReference type="ARBA" id="ARBA00047984"/>
    </source>
</evidence>
<dbReference type="GO" id="GO:0000027">
    <property type="term" value="P:ribosomal large subunit assembly"/>
    <property type="evidence" value="ECO:0007669"/>
    <property type="project" value="UniProtKB-UniRule"/>
</dbReference>
<comment type="function">
    <text evidence="9">DEAD-box RNA helicase involved in various cellular processes at low temperature, including ribosome biogenesis, mRNA degradation and translation initiation.</text>
</comment>
<evidence type="ECO:0000256" key="3">
    <source>
        <dbReference type="ARBA" id="ARBA00022801"/>
    </source>
</evidence>
<dbReference type="InterPro" id="IPR012677">
    <property type="entry name" value="Nucleotide-bd_a/b_plait_sf"/>
</dbReference>
<evidence type="ECO:0000259" key="12">
    <source>
        <dbReference type="PROSITE" id="PS51192"/>
    </source>
</evidence>
<evidence type="ECO:0000256" key="4">
    <source>
        <dbReference type="ARBA" id="ARBA00022806"/>
    </source>
</evidence>
<evidence type="ECO:0000256" key="2">
    <source>
        <dbReference type="ARBA" id="ARBA00022741"/>
    </source>
</evidence>
<dbReference type="PANTHER" id="PTHR47963">
    <property type="entry name" value="DEAD-BOX ATP-DEPENDENT RNA HELICASE 47, MITOCHONDRIAL"/>
    <property type="match status" value="1"/>
</dbReference>
<dbReference type="GO" id="GO:0003724">
    <property type="term" value="F:RNA helicase activity"/>
    <property type="evidence" value="ECO:0007669"/>
    <property type="project" value="UniProtKB-UniRule"/>
</dbReference>
<dbReference type="FunFam" id="3.40.50.300:FF:000108">
    <property type="entry name" value="ATP-dependent RNA helicase RhlE"/>
    <property type="match status" value="1"/>
</dbReference>
<dbReference type="GO" id="GO:0070417">
    <property type="term" value="P:cellular response to cold"/>
    <property type="evidence" value="ECO:0007669"/>
    <property type="project" value="InterPro"/>
</dbReference>
<dbReference type="PANTHER" id="PTHR47963:SF8">
    <property type="entry name" value="ATP-DEPENDENT RNA HELICASE DEAD"/>
    <property type="match status" value="1"/>
</dbReference>
<dbReference type="InterPro" id="IPR011545">
    <property type="entry name" value="DEAD/DEAH_box_helicase_dom"/>
</dbReference>
<dbReference type="GO" id="GO:0016887">
    <property type="term" value="F:ATP hydrolysis activity"/>
    <property type="evidence" value="ECO:0007669"/>
    <property type="project" value="RHEA"/>
</dbReference>
<dbReference type="GO" id="GO:0033592">
    <property type="term" value="F:RNA strand annealing activity"/>
    <property type="evidence" value="ECO:0007669"/>
    <property type="project" value="TreeGrafter"/>
</dbReference>
<dbReference type="InterPro" id="IPR014014">
    <property type="entry name" value="RNA_helicase_DEAD_Q_motif"/>
</dbReference>
<dbReference type="InterPro" id="IPR027417">
    <property type="entry name" value="P-loop_NTPase"/>
</dbReference>
<dbReference type="AlphaFoldDB" id="A0A2M7G3X7"/>
<feature type="domain" description="Helicase ATP-binding" evidence="12">
    <location>
        <begin position="113"/>
        <end position="284"/>
    </location>
</feature>
<keyword evidence="3 9" id="KW-0378">Hydrolase</keyword>
<keyword evidence="2 9" id="KW-0547">Nucleotide-binding</keyword>
<dbReference type="SMART" id="SM00490">
    <property type="entry name" value="HELICc"/>
    <property type="match status" value="1"/>
</dbReference>
<sequence length="667" mass="73769">MPHETLLPEHLFLNPATIQAPPAPQAKIESPAELPSPETEFESHTEQNPPETEIQASVQASDLQAEPLENLSEAPEDTASTSGFAALKLAKPVLEAVLASGYEDPTPIQASMIPHVLAGKDVLGQAQTGTGKTAAFALPLLSRMDSRNHSPQILVLAPTRELALQVSDSFERYGAKLPGLKITAIYGGQSYGPQLRDLRQGAQIVIGTPGRVMDHMRRGSLDLSNLQALVLDEADEMLNMGFAEDVEWILSQTPEARQTALFSATMPPEIRRLARKYLKDPVEIALAAKTTTADTIQQRFWIVRGLSKQQALIRLLESEPIEGVLIFVRTKDATIEVAQRLENAGYKAAALNGDLPQNQREQTVERLRRGKLDVLVATDVAARGLDVERISHVINYDVPFDPESYTHRIGRTGRAGRSGEAILLIEPREQRLLSTIERATRQPMTRMFMPDAESLNQKRVERFKSRISQARKLPQLEYFREMMLNYAQENEVPLEEVAAALALLVQGKTPLLLPPDPPGLQADPDLSQRVRKDKFSRERSPKNDSEMGLVPYRVEVGRIHGLRPSMLVGAIANEAGVDSKFIGKIKMHDTYSVVDLPLALEKHFFKALAKTRVVNHPLRISRLGKSNAFTESAPRSFDKKPKFSPAPKGRPDHAPRAKAGKRGFLGK</sequence>
<dbReference type="GO" id="GO:0005829">
    <property type="term" value="C:cytosol"/>
    <property type="evidence" value="ECO:0007669"/>
    <property type="project" value="TreeGrafter"/>
</dbReference>
<comment type="similarity">
    <text evidence="9">Belongs to the DEAD box helicase family. DeaD/CsdA subfamily.</text>
</comment>
<keyword evidence="4 9" id="KW-0347">Helicase</keyword>
<comment type="subcellular location">
    <subcellularLocation>
        <location evidence="9">Cytoplasm</location>
    </subcellularLocation>
</comment>
<name>A0A2M7G3X7_9BACT</name>
<dbReference type="SUPFAM" id="SSF52540">
    <property type="entry name" value="P-loop containing nucleoside triphosphate hydrolases"/>
    <property type="match status" value="1"/>
</dbReference>
<dbReference type="Pfam" id="PF25399">
    <property type="entry name" value="DeaD_dimer"/>
    <property type="match status" value="1"/>
</dbReference>
<dbReference type="HAMAP" id="MF_00964">
    <property type="entry name" value="DEAD_helicase_DeaD"/>
    <property type="match status" value="1"/>
</dbReference>
<dbReference type="Gene3D" id="3.40.50.300">
    <property type="entry name" value="P-loop containing nucleotide triphosphate hydrolases"/>
    <property type="match status" value="2"/>
</dbReference>
<feature type="region of interest" description="Disordered" evidence="11">
    <location>
        <begin position="514"/>
        <end position="546"/>
    </location>
</feature>